<dbReference type="AlphaFoldDB" id="A0A4P8ELK6"/>
<sequence>MTDKIKDQDSQPQASAYAADGADGLSALFNEMRAMMSTFPGAGFNPGAPVSTEEETEAMFDNMPL</sequence>
<geneLocation type="plasmid" evidence="2 3">
    <name>unnamed1</name>
</geneLocation>
<feature type="region of interest" description="Disordered" evidence="1">
    <location>
        <begin position="41"/>
        <end position="65"/>
    </location>
</feature>
<protein>
    <submittedName>
        <fullName evidence="2">Uncharacterized protein</fullName>
    </submittedName>
</protein>
<organism evidence="2 3">
    <name type="scientific">Pseudorhodobacter turbinis</name>
    <dbReference type="NCBI Taxonomy" id="2500533"/>
    <lineage>
        <taxon>Bacteria</taxon>
        <taxon>Pseudomonadati</taxon>
        <taxon>Pseudomonadota</taxon>
        <taxon>Alphaproteobacteria</taxon>
        <taxon>Rhodobacterales</taxon>
        <taxon>Paracoccaceae</taxon>
        <taxon>Pseudorhodobacter</taxon>
    </lineage>
</organism>
<dbReference type="Proteomes" id="UP000298631">
    <property type="component" value="Plasmid unnamed1"/>
</dbReference>
<dbReference type="EMBL" id="CP039965">
    <property type="protein sequence ID" value="QCO57958.1"/>
    <property type="molecule type" value="Genomic_DNA"/>
</dbReference>
<dbReference type="RefSeq" id="WP_137195767.1">
    <property type="nucleotide sequence ID" value="NZ_CP039965.1"/>
</dbReference>
<dbReference type="KEGG" id="pseb:EOK75_20135"/>
<feature type="region of interest" description="Disordered" evidence="1">
    <location>
        <begin position="1"/>
        <end position="20"/>
    </location>
</feature>
<evidence type="ECO:0000313" key="2">
    <source>
        <dbReference type="EMBL" id="QCO57958.1"/>
    </source>
</evidence>
<name>A0A4P8ELK6_9RHOB</name>
<keyword evidence="3" id="KW-1185">Reference proteome</keyword>
<gene>
    <name evidence="2" type="ORF">EOK75_20135</name>
</gene>
<reference evidence="2 3" key="1">
    <citation type="submission" date="2019-05" db="EMBL/GenBank/DDBJ databases">
        <title>Pseudorhodobacter turbinis sp. nov., isolated from the gut of the Korean turban shell.</title>
        <authorList>
            <person name="Jeong Y.-S."/>
            <person name="Kang W.-R."/>
            <person name="Bae J.-W."/>
        </authorList>
    </citation>
    <scope>NUCLEOTIDE SEQUENCE [LARGE SCALE GENOMIC DNA]</scope>
    <source>
        <strain evidence="2 3">S12M18</strain>
        <plasmid evidence="2 3">unnamed1</plasmid>
    </source>
</reference>
<dbReference type="OrthoDB" id="7645007at2"/>
<evidence type="ECO:0000256" key="1">
    <source>
        <dbReference type="SAM" id="MobiDB-lite"/>
    </source>
</evidence>
<evidence type="ECO:0000313" key="3">
    <source>
        <dbReference type="Proteomes" id="UP000298631"/>
    </source>
</evidence>
<proteinExistence type="predicted"/>
<keyword evidence="2" id="KW-0614">Plasmid</keyword>
<accession>A0A4P8ELK6</accession>